<feature type="transmembrane region" description="Helical" evidence="1">
    <location>
        <begin position="29"/>
        <end position="48"/>
    </location>
</feature>
<protein>
    <submittedName>
        <fullName evidence="2">Uncharacterized protein</fullName>
    </submittedName>
</protein>
<keyword evidence="1" id="KW-0472">Membrane</keyword>
<evidence type="ECO:0000313" key="2">
    <source>
        <dbReference type="EMBL" id="OCT98512.1"/>
    </source>
</evidence>
<evidence type="ECO:0000313" key="3">
    <source>
        <dbReference type="Proteomes" id="UP000694892"/>
    </source>
</evidence>
<keyword evidence="1" id="KW-0812">Transmembrane</keyword>
<evidence type="ECO:0000256" key="1">
    <source>
        <dbReference type="SAM" id="Phobius"/>
    </source>
</evidence>
<proteinExistence type="predicted"/>
<gene>
    <name evidence="2" type="ORF">XELAEV_18010748mg</name>
</gene>
<keyword evidence="1" id="KW-1133">Transmembrane helix</keyword>
<sequence length="82" mass="9433">MLNLLLWNEVIAEFLSNICYTLAQSFSSLFQVGCYLFFLKVVSYICICREQADIRHKRFLRVPNNKKACTSLLSGLCVSFNS</sequence>
<dbReference type="Proteomes" id="UP000694892">
    <property type="component" value="Chromosome 1S"/>
</dbReference>
<dbReference type="AlphaFoldDB" id="A0A974DVB2"/>
<reference evidence="3" key="1">
    <citation type="journal article" date="2016" name="Nature">
        <title>Genome evolution in the allotetraploid frog Xenopus laevis.</title>
        <authorList>
            <person name="Session A.M."/>
            <person name="Uno Y."/>
            <person name="Kwon T."/>
            <person name="Chapman J.A."/>
            <person name="Toyoda A."/>
            <person name="Takahashi S."/>
            <person name="Fukui A."/>
            <person name="Hikosaka A."/>
            <person name="Suzuki A."/>
            <person name="Kondo M."/>
            <person name="van Heeringen S.J."/>
            <person name="Quigley I."/>
            <person name="Heinz S."/>
            <person name="Ogino H."/>
            <person name="Ochi H."/>
            <person name="Hellsten U."/>
            <person name="Lyons J.B."/>
            <person name="Simakov O."/>
            <person name="Putnam N."/>
            <person name="Stites J."/>
            <person name="Kuroki Y."/>
            <person name="Tanaka T."/>
            <person name="Michiue T."/>
            <person name="Watanabe M."/>
            <person name="Bogdanovic O."/>
            <person name="Lister R."/>
            <person name="Georgiou G."/>
            <person name="Paranjpe S.S."/>
            <person name="van Kruijsbergen I."/>
            <person name="Shu S."/>
            <person name="Carlson J."/>
            <person name="Kinoshita T."/>
            <person name="Ohta Y."/>
            <person name="Mawaribuchi S."/>
            <person name="Jenkins J."/>
            <person name="Grimwood J."/>
            <person name="Schmutz J."/>
            <person name="Mitros T."/>
            <person name="Mozaffari S.V."/>
            <person name="Suzuki Y."/>
            <person name="Haramoto Y."/>
            <person name="Yamamoto T.S."/>
            <person name="Takagi C."/>
            <person name="Heald R."/>
            <person name="Miller K."/>
            <person name="Haudenschild C."/>
            <person name="Kitzman J."/>
            <person name="Nakayama T."/>
            <person name="Izutsu Y."/>
            <person name="Robert J."/>
            <person name="Fortriede J."/>
            <person name="Burns K."/>
            <person name="Lotay V."/>
            <person name="Karimi K."/>
            <person name="Yasuoka Y."/>
            <person name="Dichmann D.S."/>
            <person name="Flajnik M.F."/>
            <person name="Houston D.W."/>
            <person name="Shendure J."/>
            <person name="DuPasquier L."/>
            <person name="Vize P.D."/>
            <person name="Zorn A.M."/>
            <person name="Ito M."/>
            <person name="Marcotte E.M."/>
            <person name="Wallingford J.B."/>
            <person name="Ito Y."/>
            <person name="Asashima M."/>
            <person name="Ueno N."/>
            <person name="Matsuda Y."/>
            <person name="Veenstra G.J."/>
            <person name="Fujiyama A."/>
            <person name="Harland R.M."/>
            <person name="Taira M."/>
            <person name="Rokhsar D.S."/>
        </authorList>
    </citation>
    <scope>NUCLEOTIDE SEQUENCE [LARGE SCALE GENOMIC DNA]</scope>
    <source>
        <strain evidence="3">J</strain>
    </source>
</reference>
<dbReference type="EMBL" id="CM004467">
    <property type="protein sequence ID" value="OCT98512.1"/>
    <property type="molecule type" value="Genomic_DNA"/>
</dbReference>
<name>A0A974DVB2_XENLA</name>
<organism evidence="2 3">
    <name type="scientific">Xenopus laevis</name>
    <name type="common">African clawed frog</name>
    <dbReference type="NCBI Taxonomy" id="8355"/>
    <lineage>
        <taxon>Eukaryota</taxon>
        <taxon>Metazoa</taxon>
        <taxon>Chordata</taxon>
        <taxon>Craniata</taxon>
        <taxon>Vertebrata</taxon>
        <taxon>Euteleostomi</taxon>
        <taxon>Amphibia</taxon>
        <taxon>Batrachia</taxon>
        <taxon>Anura</taxon>
        <taxon>Pipoidea</taxon>
        <taxon>Pipidae</taxon>
        <taxon>Xenopodinae</taxon>
        <taxon>Xenopus</taxon>
        <taxon>Xenopus</taxon>
    </lineage>
</organism>
<accession>A0A974DVB2</accession>